<dbReference type="InterPro" id="IPR049886">
    <property type="entry name" value="CFI_box_CTERM_dom"/>
</dbReference>
<protein>
    <submittedName>
        <fullName evidence="7">Uncharacterized protein MJ1266</fullName>
    </submittedName>
</protein>
<comment type="subcellular location">
    <subcellularLocation>
        <location evidence="1">Membrane</location>
    </subcellularLocation>
</comment>
<reference evidence="7" key="1">
    <citation type="submission" date="2023-03" db="EMBL/GenBank/DDBJ databases">
        <authorList>
            <person name="Steffen K."/>
            <person name="Cardenas P."/>
        </authorList>
    </citation>
    <scope>NUCLEOTIDE SEQUENCE</scope>
</reference>
<dbReference type="AlphaFoldDB" id="A0AA35SGR7"/>
<evidence type="ECO:0000313" key="7">
    <source>
        <dbReference type="EMBL" id="CAI8028878.1"/>
    </source>
</evidence>
<feature type="transmembrane region" description="Helical" evidence="5">
    <location>
        <begin position="753"/>
        <end position="779"/>
    </location>
</feature>
<dbReference type="InterPro" id="IPR051010">
    <property type="entry name" value="BCAA_transport"/>
</dbReference>
<dbReference type="EMBL" id="CASHTH010002369">
    <property type="protein sequence ID" value="CAI8028877.1"/>
    <property type="molecule type" value="Genomic_DNA"/>
</dbReference>
<dbReference type="GO" id="GO:0016020">
    <property type="term" value="C:membrane"/>
    <property type="evidence" value="ECO:0007669"/>
    <property type="project" value="UniProtKB-SubCell"/>
</dbReference>
<organism evidence="7 8">
    <name type="scientific">Geodia barretti</name>
    <name type="common">Barrett's horny sponge</name>
    <dbReference type="NCBI Taxonomy" id="519541"/>
    <lineage>
        <taxon>Eukaryota</taxon>
        <taxon>Metazoa</taxon>
        <taxon>Porifera</taxon>
        <taxon>Demospongiae</taxon>
        <taxon>Heteroscleromorpha</taxon>
        <taxon>Tetractinellida</taxon>
        <taxon>Astrophorina</taxon>
        <taxon>Geodiidae</taxon>
        <taxon>Geodia</taxon>
    </lineage>
</organism>
<feature type="domain" description="Receptor ligand binding region" evidence="6">
    <location>
        <begin position="2"/>
        <end position="236"/>
    </location>
</feature>
<comment type="caution">
    <text evidence="7">The sequence shown here is derived from an EMBL/GenBank/DDBJ whole genome shotgun (WGS) entry which is preliminary data.</text>
</comment>
<dbReference type="InterPro" id="IPR028082">
    <property type="entry name" value="Peripla_BP_I"/>
</dbReference>
<sequence>MSPDDSNQGTAISKLFDDAGIEVMVPVWREDAWGTGLQDASRLSFESRGGIVDDGLGYNPEVSEFSVEASILADTVQGYVNDHGADKVGVLYVGFGEVLLFMQAASDYEVLGDVRWFGSDANTKESKLVEDSIGLGFVTDTSYTTVQVASGKNDLSQYVDSSLNESIGRIPSTYASSAYDMMWLMGLTIEREQSTDVAVLTAAIPEVAEEYVGALGSSRLNDAGDLAQTNYDVWDIRDGSWTLAGTYFSASDTIEFESAMMKDGLTGEVEVGSILPLTGRLSKHGEENWVASVLATVDFNKYLADKGATWTLSATVEDSQTSPTVALEKLQTLHAKNIKIVLGPETSSNLQNMKGYADSNGILLFSCCSTSPLLAISGDTIFRMAPDDTNQGTALSKIFTEAGIEAVVPVWREDAWGVGLIGSIRDSFAARGGTVADGLGYNPEATDFSAETSLLAEIVQEYVDEYGPDKVAVMYIGFGEGLLFMQSASGQEILHDVRWFGTDGNTRDPTFIDDPIGLEFVTDTSYTTVQVASGKNEISKRVDEALVAELGRVPSTYASSAYDAVWVVGLAIDREQSTDVAVLSQAIPEIAAEHTGALGSTRLNDFGDLAQTNYDVWDIRDGSWTLAGTYFSASDTIALEGVMPDMPDEVVPDTPDETTPPGGCLIATAAYGSELAPQVQLLREIRDNTLLSTDSGTSFMTGFNQFYYSFSPAVADLERENAVFRDAVRVAITPGLYTLNIMTLADQNSDASVIAFGLLAIAAMAGIYVAGPVLTVHAIRKRARRA</sequence>
<evidence type="ECO:0000259" key="6">
    <source>
        <dbReference type="Pfam" id="PF01094"/>
    </source>
</evidence>
<evidence type="ECO:0000313" key="8">
    <source>
        <dbReference type="Proteomes" id="UP001174909"/>
    </source>
</evidence>
<evidence type="ECO:0000256" key="4">
    <source>
        <dbReference type="ARBA" id="ARBA00023136"/>
    </source>
</evidence>
<dbReference type="InterPro" id="IPR001828">
    <property type="entry name" value="ANF_lig-bd_rcpt"/>
</dbReference>
<dbReference type="Pfam" id="PF01094">
    <property type="entry name" value="ANF_receptor"/>
    <property type="match status" value="2"/>
</dbReference>
<evidence type="ECO:0000256" key="3">
    <source>
        <dbReference type="ARBA" id="ARBA00022989"/>
    </source>
</evidence>
<gene>
    <name evidence="7" type="ORF">GBAR_LOCUS16416</name>
</gene>
<evidence type="ECO:0000256" key="2">
    <source>
        <dbReference type="ARBA" id="ARBA00022692"/>
    </source>
</evidence>
<evidence type="ECO:0000256" key="1">
    <source>
        <dbReference type="ARBA" id="ARBA00004370"/>
    </source>
</evidence>
<dbReference type="NCBIfam" id="NF041770">
    <property type="entry name" value="CFI_box_CTERM"/>
    <property type="match status" value="1"/>
</dbReference>
<name>A0AA35SGR7_GEOBA</name>
<dbReference type="PANTHER" id="PTHR30483">
    <property type="entry name" value="LEUCINE-SPECIFIC-BINDING PROTEIN"/>
    <property type="match status" value="1"/>
</dbReference>
<keyword evidence="4 5" id="KW-0472">Membrane</keyword>
<dbReference type="Proteomes" id="UP001174909">
    <property type="component" value="Unassembled WGS sequence"/>
</dbReference>
<feature type="domain" description="Receptor ligand binding region" evidence="6">
    <location>
        <begin position="294"/>
        <end position="619"/>
    </location>
</feature>
<proteinExistence type="predicted"/>
<accession>A0AA35SGR7</accession>
<dbReference type="Gene3D" id="3.40.50.2300">
    <property type="match status" value="3"/>
</dbReference>
<keyword evidence="8" id="KW-1185">Reference proteome</keyword>
<dbReference type="EMBL" id="CASHTH010002369">
    <property type="protein sequence ID" value="CAI8028878.1"/>
    <property type="molecule type" value="Genomic_DNA"/>
</dbReference>
<dbReference type="SUPFAM" id="SSF53822">
    <property type="entry name" value="Periplasmic binding protein-like I"/>
    <property type="match status" value="2"/>
</dbReference>
<dbReference type="PANTHER" id="PTHR30483:SF40">
    <property type="entry name" value="HISTIDINE KINASE"/>
    <property type="match status" value="1"/>
</dbReference>
<keyword evidence="2 5" id="KW-0812">Transmembrane</keyword>
<evidence type="ECO:0000256" key="5">
    <source>
        <dbReference type="SAM" id="Phobius"/>
    </source>
</evidence>
<keyword evidence="3 5" id="KW-1133">Transmembrane helix</keyword>